<dbReference type="AlphaFoldDB" id="A0A4Y2FIY7"/>
<keyword evidence="3" id="KW-1185">Reference proteome</keyword>
<name>A0A4Y2FIY7_ARAVE</name>
<feature type="region of interest" description="Disordered" evidence="1">
    <location>
        <begin position="265"/>
        <end position="285"/>
    </location>
</feature>
<evidence type="ECO:0000256" key="1">
    <source>
        <dbReference type="SAM" id="MobiDB-lite"/>
    </source>
</evidence>
<comment type="caution">
    <text evidence="2">The sequence shown here is derived from an EMBL/GenBank/DDBJ whole genome shotgun (WGS) entry which is preliminary data.</text>
</comment>
<evidence type="ECO:0000313" key="2">
    <source>
        <dbReference type="EMBL" id="GBM40395.1"/>
    </source>
</evidence>
<accession>A0A4Y2FIY7</accession>
<evidence type="ECO:0008006" key="4">
    <source>
        <dbReference type="Google" id="ProtNLM"/>
    </source>
</evidence>
<reference evidence="2 3" key="1">
    <citation type="journal article" date="2019" name="Sci. Rep.">
        <title>Orb-weaving spider Araneus ventricosus genome elucidates the spidroin gene catalogue.</title>
        <authorList>
            <person name="Kono N."/>
            <person name="Nakamura H."/>
            <person name="Ohtoshi R."/>
            <person name="Moran D.A.P."/>
            <person name="Shinohara A."/>
            <person name="Yoshida Y."/>
            <person name="Fujiwara M."/>
            <person name="Mori M."/>
            <person name="Tomita M."/>
            <person name="Arakawa K."/>
        </authorList>
    </citation>
    <scope>NUCLEOTIDE SEQUENCE [LARGE SCALE GENOMIC DNA]</scope>
</reference>
<proteinExistence type="predicted"/>
<dbReference type="Proteomes" id="UP000499080">
    <property type="component" value="Unassembled WGS sequence"/>
</dbReference>
<protein>
    <recommendedName>
        <fullName evidence="4">Pre-C2HC domain-containing protein</fullName>
    </recommendedName>
</protein>
<organism evidence="2 3">
    <name type="scientific">Araneus ventricosus</name>
    <name type="common">Orbweaver spider</name>
    <name type="synonym">Epeira ventricosa</name>
    <dbReference type="NCBI Taxonomy" id="182803"/>
    <lineage>
        <taxon>Eukaryota</taxon>
        <taxon>Metazoa</taxon>
        <taxon>Ecdysozoa</taxon>
        <taxon>Arthropoda</taxon>
        <taxon>Chelicerata</taxon>
        <taxon>Arachnida</taxon>
        <taxon>Araneae</taxon>
        <taxon>Araneomorphae</taxon>
        <taxon>Entelegynae</taxon>
        <taxon>Araneoidea</taxon>
        <taxon>Araneidae</taxon>
        <taxon>Araneus</taxon>
    </lineage>
</organism>
<sequence length="426" mass="47667">MTKRGHSDPSEQVARPTKTSRKLNLFLADICEVEKAKIAIENGATQIKVVIDTDKGGCPVTTPKKLHTIFDPLLQRDDNYFLTKSKKLILVTNHSSTVDKLLKLSTINDVPIRCRVIENTLSTQYIVRNVDTDASVIEIAKELEKEQIPVLKIVRFTKKDSHEPTPVILIKELGVTCRDKIKLFRCILRTHKYIENPKVCSKCFGFRHFQSTCSKNQKCYKCGSDEVDHNCTVTEKQCIKCHSSDHFVTDFQSCPIYIKEKERINDNDRSKNQQKTSQNHAKVPLASEVVKGGSAQNVHPITSDLSELKEIVNNLKEIVTPLIVLSKIPGFGNGVNNLHSVNQPDTNNLRELNCRLAKEVTDLRAEITRLKFSLEAYAKGDPSSSIDVITTSSDPFLGNGSLDVPLEQDFNLFGGETLVSSDFANG</sequence>
<evidence type="ECO:0000313" key="3">
    <source>
        <dbReference type="Proteomes" id="UP000499080"/>
    </source>
</evidence>
<dbReference type="OrthoDB" id="6486140at2759"/>
<dbReference type="EMBL" id="BGPR01000928">
    <property type="protein sequence ID" value="GBM40395.1"/>
    <property type="molecule type" value="Genomic_DNA"/>
</dbReference>
<gene>
    <name evidence="2" type="ORF">AVEN_106138_1</name>
</gene>